<keyword evidence="4" id="KW-1185">Reference proteome</keyword>
<evidence type="ECO:0000259" key="2">
    <source>
        <dbReference type="Pfam" id="PF03992"/>
    </source>
</evidence>
<proteinExistence type="predicted"/>
<dbReference type="PANTHER" id="PTHR37811:SF2">
    <property type="entry name" value="ABM DOMAIN-CONTAINING PROTEIN"/>
    <property type="match status" value="1"/>
</dbReference>
<gene>
    <name evidence="3" type="ORF">ACFFTP_08240</name>
</gene>
<dbReference type="GO" id="GO:0004497">
    <property type="term" value="F:monooxygenase activity"/>
    <property type="evidence" value="ECO:0007669"/>
    <property type="project" value="UniProtKB-KW"/>
</dbReference>
<dbReference type="Gene3D" id="3.30.70.100">
    <property type="match status" value="1"/>
</dbReference>
<dbReference type="EMBL" id="JBHMCT010000007">
    <property type="protein sequence ID" value="MFB9554182.1"/>
    <property type="molecule type" value="Genomic_DNA"/>
</dbReference>
<dbReference type="Proteomes" id="UP001589716">
    <property type="component" value="Unassembled WGS sequence"/>
</dbReference>
<dbReference type="EC" id="1.14.-.-" evidence="3"/>
<accession>A0ABV5QL26</accession>
<dbReference type="Pfam" id="PF03992">
    <property type="entry name" value="ABM"/>
    <property type="match status" value="1"/>
</dbReference>
<dbReference type="RefSeq" id="WP_345486805.1">
    <property type="nucleotide sequence ID" value="NZ_BAAAWU010000001.1"/>
</dbReference>
<sequence>MTQSLVGGLQPPYYTAVFTSIRPDDPEGYAETAAKLNALVEDIPGFLGHEAARTPGGIGITVAYFRDLDGLTAWQHHPDHMAAKRYGREHWYESYRVHIGKVERTYGFDREDRENHEDRQGRQNPEMPHDRDVVDDRD</sequence>
<dbReference type="InterPro" id="IPR052936">
    <property type="entry name" value="Jasmonate_Hydroxylase-like"/>
</dbReference>
<evidence type="ECO:0000313" key="3">
    <source>
        <dbReference type="EMBL" id="MFB9554182.1"/>
    </source>
</evidence>
<evidence type="ECO:0000256" key="1">
    <source>
        <dbReference type="SAM" id="MobiDB-lite"/>
    </source>
</evidence>
<protein>
    <submittedName>
        <fullName evidence="3">Antibiotic biosynthesis monooxygenase family protein</fullName>
        <ecNumber evidence="3">1.14.-.-</ecNumber>
    </submittedName>
</protein>
<dbReference type="InterPro" id="IPR011008">
    <property type="entry name" value="Dimeric_a/b-barrel"/>
</dbReference>
<comment type="caution">
    <text evidence="3">The sequence shown here is derived from an EMBL/GenBank/DDBJ whole genome shotgun (WGS) entry which is preliminary data.</text>
</comment>
<feature type="domain" description="ABM" evidence="2">
    <location>
        <begin position="16"/>
        <end position="85"/>
    </location>
</feature>
<dbReference type="PANTHER" id="PTHR37811">
    <property type="entry name" value="BLL5343 PROTEIN"/>
    <property type="match status" value="1"/>
</dbReference>
<reference evidence="3 4" key="1">
    <citation type="submission" date="2024-09" db="EMBL/GenBank/DDBJ databases">
        <authorList>
            <person name="Sun Q."/>
            <person name="Mori K."/>
        </authorList>
    </citation>
    <scope>NUCLEOTIDE SEQUENCE [LARGE SCALE GENOMIC DNA]</scope>
    <source>
        <strain evidence="3 4">JCM 4414</strain>
    </source>
</reference>
<name>A0ABV5QL26_9ACTN</name>
<keyword evidence="3" id="KW-0503">Monooxygenase</keyword>
<organism evidence="3 4">
    <name type="scientific">Streptomyces roseoviridis</name>
    <dbReference type="NCBI Taxonomy" id="67361"/>
    <lineage>
        <taxon>Bacteria</taxon>
        <taxon>Bacillati</taxon>
        <taxon>Actinomycetota</taxon>
        <taxon>Actinomycetes</taxon>
        <taxon>Kitasatosporales</taxon>
        <taxon>Streptomycetaceae</taxon>
        <taxon>Streptomyces</taxon>
    </lineage>
</organism>
<dbReference type="SUPFAM" id="SSF54909">
    <property type="entry name" value="Dimeric alpha+beta barrel"/>
    <property type="match status" value="1"/>
</dbReference>
<evidence type="ECO:0000313" key="4">
    <source>
        <dbReference type="Proteomes" id="UP001589716"/>
    </source>
</evidence>
<keyword evidence="3" id="KW-0560">Oxidoreductase</keyword>
<dbReference type="InterPro" id="IPR007138">
    <property type="entry name" value="ABM_dom"/>
</dbReference>
<feature type="region of interest" description="Disordered" evidence="1">
    <location>
        <begin position="106"/>
        <end position="138"/>
    </location>
</feature>